<dbReference type="AlphaFoldDB" id="V4AK90"/>
<dbReference type="HOGENOM" id="CLU_034001_1_0_1"/>
<accession>V4AK90</accession>
<keyword evidence="13" id="KW-0472">Membrane</keyword>
<dbReference type="KEGG" id="lgi:LOTGIDRAFT_135867"/>
<dbReference type="GO" id="GO:0004767">
    <property type="term" value="F:sphingomyelin phosphodiesterase activity"/>
    <property type="evidence" value="ECO:0007669"/>
    <property type="project" value="UniProtKB-EC"/>
</dbReference>
<keyword evidence="12" id="KW-0443">Lipid metabolism</keyword>
<dbReference type="InterPro" id="IPR005135">
    <property type="entry name" value="Endo/exonuclease/phosphatase"/>
</dbReference>
<feature type="non-terminal residue" evidence="15">
    <location>
        <position position="1"/>
    </location>
</feature>
<evidence type="ECO:0000256" key="11">
    <source>
        <dbReference type="ARBA" id="ARBA00022989"/>
    </source>
</evidence>
<comment type="subcellular location">
    <subcellularLocation>
        <location evidence="1">Membrane</location>
        <topology evidence="1">Multi-pass membrane protein</topology>
    </subcellularLocation>
</comment>
<evidence type="ECO:0000256" key="3">
    <source>
        <dbReference type="ARBA" id="ARBA00004991"/>
    </source>
</evidence>
<dbReference type="OrthoDB" id="387657at2759"/>
<dbReference type="SUPFAM" id="SSF56219">
    <property type="entry name" value="DNase I-like"/>
    <property type="match status" value="1"/>
</dbReference>
<organism evidence="15 16">
    <name type="scientific">Lottia gigantea</name>
    <name type="common">Giant owl limpet</name>
    <dbReference type="NCBI Taxonomy" id="225164"/>
    <lineage>
        <taxon>Eukaryota</taxon>
        <taxon>Metazoa</taxon>
        <taxon>Spiralia</taxon>
        <taxon>Lophotrochozoa</taxon>
        <taxon>Mollusca</taxon>
        <taxon>Gastropoda</taxon>
        <taxon>Patellogastropoda</taxon>
        <taxon>Lottioidea</taxon>
        <taxon>Lottiidae</taxon>
        <taxon>Lottia</taxon>
    </lineage>
</organism>
<dbReference type="STRING" id="225164.V4AK90"/>
<keyword evidence="9" id="KW-0460">Magnesium</keyword>
<evidence type="ECO:0000256" key="5">
    <source>
        <dbReference type="ARBA" id="ARBA00012369"/>
    </source>
</evidence>
<evidence type="ECO:0000256" key="8">
    <source>
        <dbReference type="ARBA" id="ARBA00022801"/>
    </source>
</evidence>
<keyword evidence="10" id="KW-0746">Sphingolipid metabolism</keyword>
<comment type="pathway">
    <text evidence="3">Sphingolipid metabolism.</text>
</comment>
<dbReference type="Proteomes" id="UP000030746">
    <property type="component" value="Unassembled WGS sequence"/>
</dbReference>
<evidence type="ECO:0000256" key="13">
    <source>
        <dbReference type="ARBA" id="ARBA00023136"/>
    </source>
</evidence>
<dbReference type="EC" id="3.1.4.12" evidence="5"/>
<evidence type="ECO:0000256" key="4">
    <source>
        <dbReference type="ARBA" id="ARBA00006335"/>
    </source>
</evidence>
<gene>
    <name evidence="15" type="ORF">LOTGIDRAFT_135867</name>
</gene>
<evidence type="ECO:0000256" key="1">
    <source>
        <dbReference type="ARBA" id="ARBA00004141"/>
    </source>
</evidence>
<evidence type="ECO:0000256" key="9">
    <source>
        <dbReference type="ARBA" id="ARBA00022842"/>
    </source>
</evidence>
<name>V4AK90_LOTGI</name>
<reference evidence="15 16" key="1">
    <citation type="journal article" date="2013" name="Nature">
        <title>Insights into bilaterian evolution from three spiralian genomes.</title>
        <authorList>
            <person name="Simakov O."/>
            <person name="Marletaz F."/>
            <person name="Cho S.J."/>
            <person name="Edsinger-Gonzales E."/>
            <person name="Havlak P."/>
            <person name="Hellsten U."/>
            <person name="Kuo D.H."/>
            <person name="Larsson T."/>
            <person name="Lv J."/>
            <person name="Arendt D."/>
            <person name="Savage R."/>
            <person name="Osoegawa K."/>
            <person name="de Jong P."/>
            <person name="Grimwood J."/>
            <person name="Chapman J.A."/>
            <person name="Shapiro H."/>
            <person name="Aerts A."/>
            <person name="Otillar R.P."/>
            <person name="Terry A.Y."/>
            <person name="Boore J.L."/>
            <person name="Grigoriev I.V."/>
            <person name="Lindberg D.R."/>
            <person name="Seaver E.C."/>
            <person name="Weisblat D.A."/>
            <person name="Putnam N.H."/>
            <person name="Rokhsar D.S."/>
        </authorList>
    </citation>
    <scope>NUCLEOTIDE SEQUENCE [LARGE SCALE GENOMIC DNA]</scope>
</reference>
<dbReference type="EMBL" id="KB199676">
    <property type="protein sequence ID" value="ESP04614.1"/>
    <property type="molecule type" value="Genomic_DNA"/>
</dbReference>
<protein>
    <recommendedName>
        <fullName evidence="5">sphingomyelin phosphodiesterase</fullName>
        <ecNumber evidence="5">3.1.4.12</ecNumber>
    </recommendedName>
</protein>
<dbReference type="PANTHER" id="PTHR16320">
    <property type="entry name" value="SPHINGOMYELINASE FAMILY MEMBER"/>
    <property type="match status" value="1"/>
</dbReference>
<evidence type="ECO:0000313" key="16">
    <source>
        <dbReference type="Proteomes" id="UP000030746"/>
    </source>
</evidence>
<keyword evidence="6" id="KW-0812">Transmembrane</keyword>
<keyword evidence="7" id="KW-0479">Metal-binding</keyword>
<evidence type="ECO:0000256" key="10">
    <source>
        <dbReference type="ARBA" id="ARBA00022919"/>
    </source>
</evidence>
<keyword evidence="11" id="KW-1133">Transmembrane helix</keyword>
<dbReference type="CTD" id="20233733"/>
<dbReference type="InterPro" id="IPR038772">
    <property type="entry name" value="Sph/SMPD2-like"/>
</dbReference>
<evidence type="ECO:0000256" key="7">
    <source>
        <dbReference type="ARBA" id="ARBA00022723"/>
    </source>
</evidence>
<evidence type="ECO:0000256" key="2">
    <source>
        <dbReference type="ARBA" id="ARBA00004760"/>
    </source>
</evidence>
<dbReference type="PANTHER" id="PTHR16320:SF24">
    <property type="entry name" value="PHOSPHODIESTERASE, PUTATIVE-RELATED"/>
    <property type="match status" value="1"/>
</dbReference>
<dbReference type="InterPro" id="IPR036691">
    <property type="entry name" value="Endo/exonu/phosph_ase_sf"/>
</dbReference>
<sequence length="280" mass="32041">ICILYCRGIEVPFVSKFRSERMEAICDLFSKSDYDVIFLEEVWSNSDFKKICDRLGHILPYSHYFHSGFIGSGVCIFSKFQIIETLFHRFQINGFPHKLQHGDWFGGKGMGMCQILVDGFKVNLYITHLHAEYSRTHDIYLAHRIAQSFEGSQFIKHTSQNCDFMILGGDLNIRTEDIGYKLFISIAGLADSWIDKKASKTICEGNTCDRKDNIFTALDAPDFPAGQRIDYLLYRNNKGYVSVEECDVLSHQVPDKHYRISDHEAVTATFKIQKSDSGGN</sequence>
<feature type="domain" description="Endonuclease/exonuclease/phosphatase" evidence="14">
    <location>
        <begin position="19"/>
        <end position="263"/>
    </location>
</feature>
<dbReference type="GO" id="GO:0006665">
    <property type="term" value="P:sphingolipid metabolic process"/>
    <property type="evidence" value="ECO:0007669"/>
    <property type="project" value="UniProtKB-KW"/>
</dbReference>
<comment type="pathway">
    <text evidence="2">Lipid metabolism; sphingolipid metabolism.</text>
</comment>
<dbReference type="Pfam" id="PF03372">
    <property type="entry name" value="Exo_endo_phos"/>
    <property type="match status" value="1"/>
</dbReference>
<evidence type="ECO:0000313" key="15">
    <source>
        <dbReference type="EMBL" id="ESP04614.1"/>
    </source>
</evidence>
<dbReference type="GeneID" id="20233733"/>
<proteinExistence type="inferred from homology"/>
<keyword evidence="16" id="KW-1185">Reference proteome</keyword>
<evidence type="ECO:0000259" key="14">
    <source>
        <dbReference type="Pfam" id="PF03372"/>
    </source>
</evidence>
<evidence type="ECO:0000256" key="6">
    <source>
        <dbReference type="ARBA" id="ARBA00022692"/>
    </source>
</evidence>
<dbReference type="RefSeq" id="XP_009044657.1">
    <property type="nucleotide sequence ID" value="XM_009046409.1"/>
</dbReference>
<dbReference type="Gene3D" id="3.60.10.10">
    <property type="entry name" value="Endonuclease/exonuclease/phosphatase"/>
    <property type="match status" value="1"/>
</dbReference>
<dbReference type="GO" id="GO:0016020">
    <property type="term" value="C:membrane"/>
    <property type="evidence" value="ECO:0007669"/>
    <property type="project" value="UniProtKB-SubCell"/>
</dbReference>
<comment type="similarity">
    <text evidence="4">Belongs to the neutral sphingomyelinase family.</text>
</comment>
<evidence type="ECO:0000256" key="12">
    <source>
        <dbReference type="ARBA" id="ARBA00023098"/>
    </source>
</evidence>
<keyword evidence="8" id="KW-0378">Hydrolase</keyword>
<dbReference type="GO" id="GO:0046872">
    <property type="term" value="F:metal ion binding"/>
    <property type="evidence" value="ECO:0007669"/>
    <property type="project" value="UniProtKB-KW"/>
</dbReference>
<dbReference type="OMA" id="IDHILYQ"/>